<accession>A0A6M2DNT9</accession>
<proteinExistence type="predicted"/>
<feature type="compositionally biased region" description="Polar residues" evidence="1">
    <location>
        <begin position="1"/>
        <end position="15"/>
    </location>
</feature>
<dbReference type="PANTHER" id="PTHR13464:SF0">
    <property type="entry name" value="SAP30-BINDING PROTEIN"/>
    <property type="match status" value="1"/>
</dbReference>
<dbReference type="InterPro" id="IPR012479">
    <property type="entry name" value="SAP30BP"/>
</dbReference>
<sequence length="283" mass="32047">MASQALASLTATYTDSEGEENVDEDEQQELGESQSGSSSVPSTPPQKVKPEVVTRAKTRLVSYHDDTIASDDDDDPIEEEPEVVPEEPEVPEVISDDSAIDKKYEHLGVKLPPEPPGKCPQDLQNKINKLYDKMVQEKLDMNKVIQERKDFRNPSIYEKLIQYCGINEFGTNYPPEKYDPFRFGKESYYEELSKVQKVEMDKREKERRERNKIEFAAAQAKRQEEKEAKKRNSKWDQQGPNGAVIPNIKPAGLVQPSLTKNITGSKSTVISAFGMLPSKKPRI</sequence>
<organism evidence="2">
    <name type="scientific">Xenopsylla cheopis</name>
    <name type="common">Oriental rat flea</name>
    <name type="synonym">Pulex cheopis</name>
    <dbReference type="NCBI Taxonomy" id="163159"/>
    <lineage>
        <taxon>Eukaryota</taxon>
        <taxon>Metazoa</taxon>
        <taxon>Ecdysozoa</taxon>
        <taxon>Arthropoda</taxon>
        <taxon>Hexapoda</taxon>
        <taxon>Insecta</taxon>
        <taxon>Pterygota</taxon>
        <taxon>Neoptera</taxon>
        <taxon>Endopterygota</taxon>
        <taxon>Siphonaptera</taxon>
        <taxon>Pulicidae</taxon>
        <taxon>Xenopsyllinae</taxon>
        <taxon>Xenopsylla</taxon>
    </lineage>
</organism>
<evidence type="ECO:0000256" key="1">
    <source>
        <dbReference type="SAM" id="MobiDB-lite"/>
    </source>
</evidence>
<feature type="region of interest" description="Disordered" evidence="1">
    <location>
        <begin position="200"/>
        <end position="249"/>
    </location>
</feature>
<feature type="region of interest" description="Disordered" evidence="1">
    <location>
        <begin position="1"/>
        <end position="95"/>
    </location>
</feature>
<dbReference type="Pfam" id="PF07818">
    <property type="entry name" value="HCNGP"/>
    <property type="match status" value="1"/>
</dbReference>
<feature type="compositionally biased region" description="Basic and acidic residues" evidence="1">
    <location>
        <begin position="200"/>
        <end position="213"/>
    </location>
</feature>
<reference evidence="2" key="1">
    <citation type="submission" date="2020-03" db="EMBL/GenBank/DDBJ databases">
        <title>Transcriptomic Profiling of the Digestive Tract of the Rat Flea, Xenopsylla cheopis, Following Blood Feeding and Infection with Yersinia pestis.</title>
        <authorList>
            <person name="Bland D.M."/>
            <person name="Martens C.A."/>
            <person name="Virtaneva K."/>
            <person name="Kanakabandi K."/>
            <person name="Long D."/>
            <person name="Rosenke R."/>
            <person name="Saturday G.A."/>
            <person name="Hoyt F.H."/>
            <person name="Bruno D.P."/>
            <person name="Ribeiro J.M.C."/>
            <person name="Hinnebusch J."/>
        </authorList>
    </citation>
    <scope>NUCLEOTIDE SEQUENCE</scope>
</reference>
<dbReference type="AlphaFoldDB" id="A0A6M2DNT9"/>
<dbReference type="EMBL" id="GIIL01004273">
    <property type="protein sequence ID" value="NOV47999.1"/>
    <property type="molecule type" value="Transcribed_RNA"/>
</dbReference>
<name>A0A6M2DNT9_XENCH</name>
<feature type="compositionally biased region" description="Low complexity" evidence="1">
    <location>
        <begin position="30"/>
        <end position="39"/>
    </location>
</feature>
<dbReference type="PANTHER" id="PTHR13464">
    <property type="entry name" value="TRANSCRIPTIONAL REGULATOR PROTEIN HCNGP"/>
    <property type="match status" value="1"/>
</dbReference>
<feature type="compositionally biased region" description="Basic and acidic residues" evidence="1">
    <location>
        <begin position="221"/>
        <end position="234"/>
    </location>
</feature>
<protein>
    <submittedName>
        <fullName evidence="2">Putative transcriptional regulator</fullName>
    </submittedName>
</protein>
<feature type="compositionally biased region" description="Acidic residues" evidence="1">
    <location>
        <begin position="16"/>
        <end position="29"/>
    </location>
</feature>
<dbReference type="GO" id="GO:0005634">
    <property type="term" value="C:nucleus"/>
    <property type="evidence" value="ECO:0007669"/>
    <property type="project" value="TreeGrafter"/>
</dbReference>
<dbReference type="GO" id="GO:0006355">
    <property type="term" value="P:regulation of DNA-templated transcription"/>
    <property type="evidence" value="ECO:0007669"/>
    <property type="project" value="InterPro"/>
</dbReference>
<feature type="compositionally biased region" description="Acidic residues" evidence="1">
    <location>
        <begin position="68"/>
        <end position="90"/>
    </location>
</feature>
<evidence type="ECO:0000313" key="2">
    <source>
        <dbReference type="EMBL" id="NOV47999.1"/>
    </source>
</evidence>